<feature type="chain" id="PRO_5047459420" evidence="8">
    <location>
        <begin position="22"/>
        <end position="215"/>
    </location>
</feature>
<dbReference type="NCBIfam" id="TIGR04211">
    <property type="entry name" value="SH3_and_anchor"/>
    <property type="match status" value="1"/>
</dbReference>
<dbReference type="SUPFAM" id="SSF57997">
    <property type="entry name" value="Tropomyosin"/>
    <property type="match status" value="1"/>
</dbReference>
<evidence type="ECO:0000313" key="10">
    <source>
        <dbReference type="EMBL" id="MFB9887509.1"/>
    </source>
</evidence>
<evidence type="ECO:0000256" key="2">
    <source>
        <dbReference type="ARBA" id="ARBA00022692"/>
    </source>
</evidence>
<keyword evidence="3 8" id="KW-0732">Signal</keyword>
<feature type="transmembrane region" description="Helical" evidence="7">
    <location>
        <begin position="186"/>
        <end position="209"/>
    </location>
</feature>
<keyword evidence="11" id="KW-1185">Reference proteome</keyword>
<reference evidence="10 11" key="1">
    <citation type="submission" date="2024-09" db="EMBL/GenBank/DDBJ databases">
        <authorList>
            <person name="Sun Q."/>
            <person name="Mori K."/>
        </authorList>
    </citation>
    <scope>NUCLEOTIDE SEQUENCE [LARGE SCALE GENOMIC DNA]</scope>
    <source>
        <strain evidence="10 11">ATCC 51285</strain>
    </source>
</reference>
<gene>
    <name evidence="10" type="ORF">ACFFLH_13900</name>
</gene>
<dbReference type="RefSeq" id="WP_027312677.1">
    <property type="nucleotide sequence ID" value="NZ_JAUESS010000008.1"/>
</dbReference>
<evidence type="ECO:0000256" key="5">
    <source>
        <dbReference type="ARBA" id="ARBA00023136"/>
    </source>
</evidence>
<proteinExistence type="predicted"/>
<evidence type="ECO:0000259" key="9">
    <source>
        <dbReference type="SMART" id="SM00287"/>
    </source>
</evidence>
<keyword evidence="4 7" id="KW-1133">Transmembrane helix</keyword>
<feature type="signal peptide" evidence="8">
    <location>
        <begin position="1"/>
        <end position="21"/>
    </location>
</feature>
<name>A0ABV5ZG66_9GAMM</name>
<evidence type="ECO:0000256" key="6">
    <source>
        <dbReference type="SAM" id="Coils"/>
    </source>
</evidence>
<evidence type="ECO:0000256" key="7">
    <source>
        <dbReference type="SAM" id="Phobius"/>
    </source>
</evidence>
<dbReference type="InterPro" id="IPR016476">
    <property type="entry name" value="SH3_dom_pro"/>
</dbReference>
<sequence length="215" mass="24279">MLRPLVVSLSLLLMFSPTAMAENETRYISDVQYVAIRATPSTNSSIVERGLKSGEAVEVLEQRGQFTKVQTASGNQGWLPNYFLMETPASRSLIDNLEGQLKQLQTDRDSLQQQLESLQSQHHNLQQQLSESETARTELAERLQSVDAQLADMQTWETSKQEMALRLDDVQQQLQKTQKAGGHFDWNWFLAGSVSVLIGILAGFILAWISRRKRS</sequence>
<dbReference type="InterPro" id="IPR003646">
    <property type="entry name" value="SH3-like_bac-type"/>
</dbReference>
<dbReference type="Proteomes" id="UP001589628">
    <property type="component" value="Unassembled WGS sequence"/>
</dbReference>
<organism evidence="10 11">
    <name type="scientific">Balneatrix alpica</name>
    <dbReference type="NCBI Taxonomy" id="75684"/>
    <lineage>
        <taxon>Bacteria</taxon>
        <taxon>Pseudomonadati</taxon>
        <taxon>Pseudomonadota</taxon>
        <taxon>Gammaproteobacteria</taxon>
        <taxon>Oceanospirillales</taxon>
        <taxon>Balneatrichaceae</taxon>
        <taxon>Balneatrix</taxon>
    </lineage>
</organism>
<evidence type="ECO:0000256" key="4">
    <source>
        <dbReference type="ARBA" id="ARBA00022989"/>
    </source>
</evidence>
<dbReference type="SMART" id="SM00287">
    <property type="entry name" value="SH3b"/>
    <property type="match status" value="1"/>
</dbReference>
<evidence type="ECO:0000313" key="11">
    <source>
        <dbReference type="Proteomes" id="UP001589628"/>
    </source>
</evidence>
<dbReference type="Pfam" id="PF08239">
    <property type="entry name" value="SH3_3"/>
    <property type="match status" value="1"/>
</dbReference>
<protein>
    <submittedName>
        <fullName evidence="10">TIGR04211 family SH3 domain-containing protein</fullName>
    </submittedName>
</protein>
<keyword evidence="6" id="KW-0175">Coiled coil</keyword>
<dbReference type="Gene3D" id="2.30.30.40">
    <property type="entry name" value="SH3 Domains"/>
    <property type="match status" value="1"/>
</dbReference>
<comment type="subcellular location">
    <subcellularLocation>
        <location evidence="1">Membrane</location>
        <topology evidence="1">Single-pass membrane protein</topology>
    </subcellularLocation>
</comment>
<keyword evidence="2 7" id="KW-0812">Transmembrane</keyword>
<evidence type="ECO:0000256" key="8">
    <source>
        <dbReference type="SAM" id="SignalP"/>
    </source>
</evidence>
<dbReference type="EMBL" id="JBHLZN010000005">
    <property type="protein sequence ID" value="MFB9887509.1"/>
    <property type="molecule type" value="Genomic_DNA"/>
</dbReference>
<comment type="caution">
    <text evidence="10">The sequence shown here is derived from an EMBL/GenBank/DDBJ whole genome shotgun (WGS) entry which is preliminary data.</text>
</comment>
<evidence type="ECO:0000256" key="1">
    <source>
        <dbReference type="ARBA" id="ARBA00004167"/>
    </source>
</evidence>
<dbReference type="Gene3D" id="1.10.287.1490">
    <property type="match status" value="1"/>
</dbReference>
<keyword evidence="5 7" id="KW-0472">Membrane</keyword>
<accession>A0ABV5ZG66</accession>
<evidence type="ECO:0000256" key="3">
    <source>
        <dbReference type="ARBA" id="ARBA00022729"/>
    </source>
</evidence>
<feature type="domain" description="SH3b" evidence="9">
    <location>
        <begin position="23"/>
        <end position="87"/>
    </location>
</feature>
<feature type="coiled-coil region" evidence="6">
    <location>
        <begin position="94"/>
        <end position="180"/>
    </location>
</feature>